<evidence type="ECO:0000256" key="1">
    <source>
        <dbReference type="SAM" id="Coils"/>
    </source>
</evidence>
<evidence type="ECO:0000313" key="4">
    <source>
        <dbReference type="Proteomes" id="UP001574170"/>
    </source>
</evidence>
<feature type="transmembrane region" description="Helical" evidence="2">
    <location>
        <begin position="6"/>
        <end position="25"/>
    </location>
</feature>
<keyword evidence="1" id="KW-0175">Coiled coil</keyword>
<evidence type="ECO:0000313" key="3">
    <source>
        <dbReference type="EMBL" id="MFA9193907.1"/>
    </source>
</evidence>
<keyword evidence="2" id="KW-0812">Transmembrane</keyword>
<dbReference type="InterPro" id="IPR052928">
    <property type="entry name" value="Desiccation-related_membrane"/>
</dbReference>
<comment type="caution">
    <text evidence="3">The sequence shown here is derived from an EMBL/GenBank/DDBJ whole genome shotgun (WGS) entry which is preliminary data.</text>
</comment>
<gene>
    <name evidence="3" type="ORF">AAGV33_05770</name>
</gene>
<evidence type="ECO:0000256" key="2">
    <source>
        <dbReference type="SAM" id="Phobius"/>
    </source>
</evidence>
<dbReference type="Pfam" id="PF12732">
    <property type="entry name" value="YtxH"/>
    <property type="match status" value="1"/>
</dbReference>
<name>A0ABV4TLX5_9FLAO</name>
<dbReference type="RefSeq" id="WP_373391005.1">
    <property type="nucleotide sequence ID" value="NZ_JBCFQJ010000006.1"/>
</dbReference>
<organism evidence="3 4">
    <name type="scientific">Flavobacterium magnesitis</name>
    <dbReference type="NCBI Taxonomy" id="3138077"/>
    <lineage>
        <taxon>Bacteria</taxon>
        <taxon>Pseudomonadati</taxon>
        <taxon>Bacteroidota</taxon>
        <taxon>Flavobacteriia</taxon>
        <taxon>Flavobacteriales</taxon>
        <taxon>Flavobacteriaceae</taxon>
        <taxon>Flavobacterium</taxon>
    </lineage>
</organism>
<feature type="coiled-coil region" evidence="1">
    <location>
        <begin position="37"/>
        <end position="68"/>
    </location>
</feature>
<keyword evidence="4" id="KW-1185">Reference proteome</keyword>
<proteinExistence type="predicted"/>
<protein>
    <submittedName>
        <fullName evidence="3">YtxH domain-containing protein</fullName>
    </submittedName>
</protein>
<accession>A0ABV4TLX5</accession>
<sequence length="88" mass="9657">MKTNKVILGVIGGLATGAILGVLFAPNSGKNTRKKIADKSKTLKDNTKKDLDKLMQKLDEKYQSVSETANKFLHEGKAKIENEIAKKN</sequence>
<dbReference type="Proteomes" id="UP001574170">
    <property type="component" value="Unassembled WGS sequence"/>
</dbReference>
<reference evidence="3 4" key="1">
    <citation type="submission" date="2024-04" db="EMBL/GenBank/DDBJ databases">
        <title>New Clade of Flavobacterium.</title>
        <authorList>
            <person name="Matos L."/>
            <person name="Proenca D.N."/>
            <person name="Fransisco R.M."/>
            <person name="Chung A.P."/>
            <person name="Maccario L."/>
            <person name="Sorensen S.J."/>
            <person name="Morais P.V."/>
        </authorList>
    </citation>
    <scope>NUCLEOTIDE SEQUENCE [LARGE SCALE GENOMIC DNA]</scope>
    <source>
        <strain evidence="3 4">FBOR7N2.3</strain>
    </source>
</reference>
<dbReference type="PANTHER" id="PTHR35792">
    <property type="entry name" value="GENERAL STRESS PROTEIN"/>
    <property type="match status" value="1"/>
</dbReference>
<dbReference type="EMBL" id="JBCFQK010000005">
    <property type="protein sequence ID" value="MFA9193907.1"/>
    <property type="molecule type" value="Genomic_DNA"/>
</dbReference>
<keyword evidence="2" id="KW-1133">Transmembrane helix</keyword>
<keyword evidence="2" id="KW-0472">Membrane</keyword>
<dbReference type="PANTHER" id="PTHR35792:SF2">
    <property type="entry name" value="GENERAL STRESS PROTEIN"/>
    <property type="match status" value="1"/>
</dbReference>
<dbReference type="InterPro" id="IPR024623">
    <property type="entry name" value="YtxH"/>
</dbReference>